<dbReference type="EMBL" id="JBHUOK010000032">
    <property type="protein sequence ID" value="MFD2791216.1"/>
    <property type="molecule type" value="Genomic_DNA"/>
</dbReference>
<protein>
    <submittedName>
        <fullName evidence="2">GTP-binding protein</fullName>
    </submittedName>
</protein>
<comment type="caution">
    <text evidence="2">The sequence shown here is derived from an EMBL/GenBank/DDBJ whole genome shotgun (WGS) entry which is preliminary data.</text>
</comment>
<organism evidence="2 3">
    <name type="scientific">Arenibacter antarcticus</name>
    <dbReference type="NCBI Taxonomy" id="2040469"/>
    <lineage>
        <taxon>Bacteria</taxon>
        <taxon>Pseudomonadati</taxon>
        <taxon>Bacteroidota</taxon>
        <taxon>Flavobacteriia</taxon>
        <taxon>Flavobacteriales</taxon>
        <taxon>Flavobacteriaceae</taxon>
        <taxon>Arenibacter</taxon>
    </lineage>
</organism>
<gene>
    <name evidence="2" type="ORF">ACFS1K_15680</name>
</gene>
<name>A0ABW5VMP3_9FLAO</name>
<feature type="transmembrane region" description="Helical" evidence="1">
    <location>
        <begin position="95"/>
        <end position="114"/>
    </location>
</feature>
<sequence>MELFKNTEEPPFVVKCMDHHVFIKFNKVESNFWSPQLQIEIVDHVAGKSTLYGLFGPNPTLWTFFMFVHFVVATLFIILGVWAYSSHALGKSYELQMGLMALMIALWIVLYFFGRNGKRKGNDQMQQLNDYMMRQLGHHVISPS</sequence>
<keyword evidence="1" id="KW-1133">Transmembrane helix</keyword>
<accession>A0ABW5VMP3</accession>
<dbReference type="Proteomes" id="UP001597532">
    <property type="component" value="Unassembled WGS sequence"/>
</dbReference>
<evidence type="ECO:0000313" key="2">
    <source>
        <dbReference type="EMBL" id="MFD2791216.1"/>
    </source>
</evidence>
<proteinExistence type="predicted"/>
<keyword evidence="1" id="KW-0472">Membrane</keyword>
<dbReference type="RefSeq" id="WP_251806419.1">
    <property type="nucleotide sequence ID" value="NZ_CP166679.1"/>
</dbReference>
<evidence type="ECO:0000313" key="3">
    <source>
        <dbReference type="Proteomes" id="UP001597532"/>
    </source>
</evidence>
<reference evidence="3" key="1">
    <citation type="journal article" date="2019" name="Int. J. Syst. Evol. Microbiol.">
        <title>The Global Catalogue of Microorganisms (GCM) 10K type strain sequencing project: providing services to taxonomists for standard genome sequencing and annotation.</title>
        <authorList>
            <consortium name="The Broad Institute Genomics Platform"/>
            <consortium name="The Broad Institute Genome Sequencing Center for Infectious Disease"/>
            <person name="Wu L."/>
            <person name="Ma J."/>
        </authorList>
    </citation>
    <scope>NUCLEOTIDE SEQUENCE [LARGE SCALE GENOMIC DNA]</scope>
    <source>
        <strain evidence="3">KCTC 52924</strain>
    </source>
</reference>
<keyword evidence="1" id="KW-0812">Transmembrane</keyword>
<evidence type="ECO:0000256" key="1">
    <source>
        <dbReference type="SAM" id="Phobius"/>
    </source>
</evidence>
<feature type="transmembrane region" description="Helical" evidence="1">
    <location>
        <begin position="61"/>
        <end position="83"/>
    </location>
</feature>
<keyword evidence="3" id="KW-1185">Reference proteome</keyword>